<protein>
    <submittedName>
        <fullName evidence="1">Uncharacterized protein</fullName>
    </submittedName>
</protein>
<proteinExistence type="predicted"/>
<sequence length="229" mass="26990">MKGKLFKSKPLAAKNEILEFYQKKNKPWANNTEKIYTWKTSIPEKWVGLKGEEFFKHSSKITHPKLSIELLQNSKQYMHHFRVQSQETMRKLSPGHSDNKRQDFQKTYKRRLSLTNNNPSPIKSFLIAGESPNAISHQSPSSTIRDSQNSFMFMQGNTHIDEFMKRFDRKPTIREHPIINKGLLGWKLKQLRVGRTVEKKIDYCQIFNVRKNTDNVFDTNRSRRNYSVG</sequence>
<keyword evidence="2" id="KW-1185">Reference proteome</keyword>
<gene>
    <name evidence="1" type="ORF">SteCoe_179</name>
</gene>
<accession>A0A1R2D4T0</accession>
<dbReference type="EMBL" id="MPUH01000002">
    <property type="protein sequence ID" value="OMJ96220.1"/>
    <property type="molecule type" value="Genomic_DNA"/>
</dbReference>
<dbReference type="Proteomes" id="UP000187209">
    <property type="component" value="Unassembled WGS sequence"/>
</dbReference>
<comment type="caution">
    <text evidence="1">The sequence shown here is derived from an EMBL/GenBank/DDBJ whole genome shotgun (WGS) entry which is preliminary data.</text>
</comment>
<organism evidence="1 2">
    <name type="scientific">Stentor coeruleus</name>
    <dbReference type="NCBI Taxonomy" id="5963"/>
    <lineage>
        <taxon>Eukaryota</taxon>
        <taxon>Sar</taxon>
        <taxon>Alveolata</taxon>
        <taxon>Ciliophora</taxon>
        <taxon>Postciliodesmatophora</taxon>
        <taxon>Heterotrichea</taxon>
        <taxon>Heterotrichida</taxon>
        <taxon>Stentoridae</taxon>
        <taxon>Stentor</taxon>
    </lineage>
</organism>
<name>A0A1R2D4T0_9CILI</name>
<reference evidence="1 2" key="1">
    <citation type="submission" date="2016-11" db="EMBL/GenBank/DDBJ databases">
        <title>The macronuclear genome of Stentor coeruleus: a giant cell with tiny introns.</title>
        <authorList>
            <person name="Slabodnick M."/>
            <person name="Ruby J.G."/>
            <person name="Reiff S.B."/>
            <person name="Swart E.C."/>
            <person name="Gosai S."/>
            <person name="Prabakaran S."/>
            <person name="Witkowska E."/>
            <person name="Larue G.E."/>
            <person name="Fisher S."/>
            <person name="Freeman R.M."/>
            <person name="Gunawardena J."/>
            <person name="Chu W."/>
            <person name="Stover N.A."/>
            <person name="Gregory B.D."/>
            <person name="Nowacki M."/>
            <person name="Derisi J."/>
            <person name="Roy S.W."/>
            <person name="Marshall W.F."/>
            <person name="Sood P."/>
        </authorList>
    </citation>
    <scope>NUCLEOTIDE SEQUENCE [LARGE SCALE GENOMIC DNA]</scope>
    <source>
        <strain evidence="1">WM001</strain>
    </source>
</reference>
<evidence type="ECO:0000313" key="2">
    <source>
        <dbReference type="Proteomes" id="UP000187209"/>
    </source>
</evidence>
<evidence type="ECO:0000313" key="1">
    <source>
        <dbReference type="EMBL" id="OMJ96220.1"/>
    </source>
</evidence>
<dbReference type="AlphaFoldDB" id="A0A1R2D4T0"/>